<evidence type="ECO:0000256" key="1">
    <source>
        <dbReference type="SAM" id="MobiDB-lite"/>
    </source>
</evidence>
<evidence type="ECO:0000313" key="3">
    <source>
        <dbReference type="Proteomes" id="UP000002668"/>
    </source>
</evidence>
<dbReference type="OrthoDB" id="3800453at2759"/>
<dbReference type="AlphaFoldDB" id="E5A8U2"/>
<dbReference type="VEuPathDB" id="FungiDB:LEMA_P076260.1"/>
<dbReference type="GeneID" id="13292958"/>
<dbReference type="eggNOG" id="ENOG502TDS4">
    <property type="taxonomic scope" value="Eukaryota"/>
</dbReference>
<sequence>MTIANCTVAPIKPSVSASIIFPPRELKHYQRWQRLCTTLSSAQQGLVPSALEYENFQQWLKRQDSGYFSDHFEDLSEHVKPLLQDSTGSPVEPPVAVVCQHRLHPVAVGQSWLRCPVCTIDMHIRYLRVLKRALDSAGGRAPTCTLMTSEFQEDVYSAWLYAKICAVQEFSRLERMAEQEADWSLRHSRVQGKDLQTAEKALQLYWSEIGGCDADRSRTHGKKTVAFSEQTSFELGRPCAYFWQKSPRYEHGKYTVSEDREEAHASPDEFEPASHTQTDCAQRSIVDDQATGAVDASCDDAAENLLEDDDDDSDWEDVESNEDADLSYFEDSDLDDGSILFEAEEQTEFIVFEDD</sequence>
<dbReference type="OMA" id="RCPVCTI"/>
<feature type="region of interest" description="Disordered" evidence="1">
    <location>
        <begin position="257"/>
        <end position="277"/>
    </location>
</feature>
<reference evidence="3" key="1">
    <citation type="journal article" date="2011" name="Nat. Commun.">
        <title>Effector diversification within compartments of the Leptosphaeria maculans genome affected by Repeat-Induced Point mutations.</title>
        <authorList>
            <person name="Rouxel T."/>
            <person name="Grandaubert J."/>
            <person name="Hane J.K."/>
            <person name="Hoede C."/>
            <person name="van de Wouw A.P."/>
            <person name="Couloux A."/>
            <person name="Dominguez V."/>
            <person name="Anthouard V."/>
            <person name="Bally P."/>
            <person name="Bourras S."/>
            <person name="Cozijnsen A.J."/>
            <person name="Ciuffetti L.M."/>
            <person name="Degrave A."/>
            <person name="Dilmaghani A."/>
            <person name="Duret L."/>
            <person name="Fudal I."/>
            <person name="Goodwin S.B."/>
            <person name="Gout L."/>
            <person name="Glaser N."/>
            <person name="Linglin J."/>
            <person name="Kema G.H.J."/>
            <person name="Lapalu N."/>
            <person name="Lawrence C.B."/>
            <person name="May K."/>
            <person name="Meyer M."/>
            <person name="Ollivier B."/>
            <person name="Poulain J."/>
            <person name="Schoch C.L."/>
            <person name="Simon A."/>
            <person name="Spatafora J.W."/>
            <person name="Stachowiak A."/>
            <person name="Turgeon B.G."/>
            <person name="Tyler B.M."/>
            <person name="Vincent D."/>
            <person name="Weissenbach J."/>
            <person name="Amselem J."/>
            <person name="Quesneville H."/>
            <person name="Oliver R.P."/>
            <person name="Wincker P."/>
            <person name="Balesdent M.-H."/>
            <person name="Howlett B.J."/>
        </authorList>
    </citation>
    <scope>NUCLEOTIDE SEQUENCE [LARGE SCALE GENOMIC DNA]</scope>
    <source>
        <strain evidence="3">JN3 / isolate v23.1.3 / race Av1-4-5-6-7-8</strain>
    </source>
</reference>
<dbReference type="Proteomes" id="UP000002668">
    <property type="component" value="Genome"/>
</dbReference>
<evidence type="ECO:0000313" key="2">
    <source>
        <dbReference type="EMBL" id="CBY00037.1"/>
    </source>
</evidence>
<dbReference type="RefSeq" id="XP_003843516.1">
    <property type="nucleotide sequence ID" value="XM_003843468.1"/>
</dbReference>
<feature type="region of interest" description="Disordered" evidence="1">
    <location>
        <begin position="305"/>
        <end position="331"/>
    </location>
</feature>
<name>E5A8U2_LEPMJ</name>
<gene>
    <name evidence="2" type="ORF">LEMA_P076260.1</name>
</gene>
<protein>
    <submittedName>
        <fullName evidence="2">Uncharacterized protein</fullName>
    </submittedName>
</protein>
<dbReference type="InParanoid" id="E5A8U2"/>
<organism evidence="3">
    <name type="scientific">Leptosphaeria maculans (strain JN3 / isolate v23.1.3 / race Av1-4-5-6-7-8)</name>
    <name type="common">Blackleg fungus</name>
    <name type="synonym">Phoma lingam</name>
    <dbReference type="NCBI Taxonomy" id="985895"/>
    <lineage>
        <taxon>Eukaryota</taxon>
        <taxon>Fungi</taxon>
        <taxon>Dikarya</taxon>
        <taxon>Ascomycota</taxon>
        <taxon>Pezizomycotina</taxon>
        <taxon>Dothideomycetes</taxon>
        <taxon>Pleosporomycetidae</taxon>
        <taxon>Pleosporales</taxon>
        <taxon>Pleosporineae</taxon>
        <taxon>Leptosphaeriaceae</taxon>
        <taxon>Plenodomus</taxon>
        <taxon>Plenodomus lingam/Leptosphaeria maculans species complex</taxon>
    </lineage>
</organism>
<accession>E5A8U2</accession>
<keyword evidence="3" id="KW-1185">Reference proteome</keyword>
<proteinExistence type="predicted"/>
<feature type="compositionally biased region" description="Basic and acidic residues" evidence="1">
    <location>
        <begin position="257"/>
        <end position="267"/>
    </location>
</feature>
<dbReference type="HOGENOM" id="CLU_071369_0_0_1"/>
<dbReference type="EMBL" id="FP929137">
    <property type="protein sequence ID" value="CBY00037.1"/>
    <property type="molecule type" value="Genomic_DNA"/>
</dbReference>